<comment type="similarity">
    <text evidence="1">Belongs to the enoyl-CoA hydratase/isomerase family.</text>
</comment>
<sequence>MSVTLSRIGAVGVLTLDRPPVNAFDEAQAGEFATAVTELGADPEVRAVVVRSAAKVFCAGADIAMMDSWRELPDRGVRLEKFCLLLQDAFAALAALGKPTIAEIGGAATGGGFELALACDFRVARATAKIGLPEVGIGLLPGAGGTQRLTRLVGPAVAYRLILGAELIDGTTAERLGLVHRAVEDPAATALTLAGRLADLPAHAYTAAKRCIDATGTGAGYALERTEIRALIHTEETGRRLDEFVSR</sequence>
<dbReference type="SUPFAM" id="SSF52096">
    <property type="entry name" value="ClpP/crotonase"/>
    <property type="match status" value="1"/>
</dbReference>
<dbReference type="InterPro" id="IPR001753">
    <property type="entry name" value="Enoyl-CoA_hydra/iso"/>
</dbReference>
<comment type="caution">
    <text evidence="4">The sequence shown here is derived from an EMBL/GenBank/DDBJ whole genome shotgun (WGS) entry which is preliminary data.</text>
</comment>
<evidence type="ECO:0000313" key="4">
    <source>
        <dbReference type="EMBL" id="OXR44628.1"/>
    </source>
</evidence>
<proteinExistence type="inferred from homology"/>
<dbReference type="InterPro" id="IPR029045">
    <property type="entry name" value="ClpP/crotonase-like_dom_sf"/>
</dbReference>
<dbReference type="GO" id="GO:0006635">
    <property type="term" value="P:fatty acid beta-oxidation"/>
    <property type="evidence" value="ECO:0007669"/>
    <property type="project" value="TreeGrafter"/>
</dbReference>
<accession>A0A231H701</accession>
<keyword evidence="2" id="KW-0443">Lipid metabolism</keyword>
<dbReference type="EMBL" id="NGAF01000006">
    <property type="protein sequence ID" value="OXR44628.1"/>
    <property type="molecule type" value="Genomic_DNA"/>
</dbReference>
<dbReference type="GO" id="GO:0004300">
    <property type="term" value="F:enoyl-CoA hydratase activity"/>
    <property type="evidence" value="ECO:0007669"/>
    <property type="project" value="UniProtKB-EC"/>
</dbReference>
<name>A0A231H701_9NOCA</name>
<dbReference type="EC" id="4.2.1.17" evidence="4"/>
<reference evidence="4 5" key="1">
    <citation type="submission" date="2017-07" db="EMBL/GenBank/DDBJ databases">
        <title>First draft Genome Sequence of Nocardia cerradoensis isolated from human infection.</title>
        <authorList>
            <person name="Carrasco G."/>
        </authorList>
    </citation>
    <scope>NUCLEOTIDE SEQUENCE [LARGE SCALE GENOMIC DNA]</scope>
    <source>
        <strain evidence="4 5">CNM20130759</strain>
    </source>
</reference>
<evidence type="ECO:0000256" key="3">
    <source>
        <dbReference type="ARBA" id="ARBA00023239"/>
    </source>
</evidence>
<keyword evidence="5" id="KW-1185">Reference proteome</keyword>
<evidence type="ECO:0000256" key="1">
    <source>
        <dbReference type="ARBA" id="ARBA00005254"/>
    </source>
</evidence>
<dbReference type="Pfam" id="PF00378">
    <property type="entry name" value="ECH_1"/>
    <property type="match status" value="1"/>
</dbReference>
<organism evidence="4 5">
    <name type="scientific">Nocardia cerradoensis</name>
    <dbReference type="NCBI Taxonomy" id="85688"/>
    <lineage>
        <taxon>Bacteria</taxon>
        <taxon>Bacillati</taxon>
        <taxon>Actinomycetota</taxon>
        <taxon>Actinomycetes</taxon>
        <taxon>Mycobacteriales</taxon>
        <taxon>Nocardiaceae</taxon>
        <taxon>Nocardia</taxon>
    </lineage>
</organism>
<dbReference type="PANTHER" id="PTHR11941:SF169">
    <property type="entry name" value="(7AS)-7A-METHYL-1,5-DIOXO-2,3,5,6,7,7A-HEXAHYDRO-1H-INDENE-CARBOXYL-COA HYDROLASE"/>
    <property type="match status" value="1"/>
</dbReference>
<protein>
    <submittedName>
        <fullName evidence="4">Putative enoyl-CoA hydratase echA8</fullName>
        <ecNumber evidence="4">4.2.1.17</ecNumber>
    </submittedName>
</protein>
<evidence type="ECO:0000256" key="2">
    <source>
        <dbReference type="ARBA" id="ARBA00023098"/>
    </source>
</evidence>
<gene>
    <name evidence="4" type="primary">echA8_7</name>
    <name evidence="4" type="ORF">B7C42_03422</name>
</gene>
<dbReference type="PANTHER" id="PTHR11941">
    <property type="entry name" value="ENOYL-COA HYDRATASE-RELATED"/>
    <property type="match status" value="1"/>
</dbReference>
<dbReference type="Proteomes" id="UP000215506">
    <property type="component" value="Unassembled WGS sequence"/>
</dbReference>
<dbReference type="CDD" id="cd06558">
    <property type="entry name" value="crotonase-like"/>
    <property type="match status" value="1"/>
</dbReference>
<dbReference type="Gene3D" id="3.90.226.10">
    <property type="entry name" value="2-enoyl-CoA Hydratase, Chain A, domain 1"/>
    <property type="match status" value="1"/>
</dbReference>
<dbReference type="RefSeq" id="WP_039776115.1">
    <property type="nucleotide sequence ID" value="NZ_JAAXOR010000006.1"/>
</dbReference>
<keyword evidence="3 4" id="KW-0456">Lyase</keyword>
<dbReference type="AlphaFoldDB" id="A0A231H701"/>
<evidence type="ECO:0000313" key="5">
    <source>
        <dbReference type="Proteomes" id="UP000215506"/>
    </source>
</evidence>